<dbReference type="InterPro" id="IPR003744">
    <property type="entry name" value="YhhQ"/>
</dbReference>
<reference evidence="3" key="1">
    <citation type="submission" date="2018-11" db="EMBL/GenBank/DDBJ databases">
        <title>Phylogenetic, genomic, and biogeographic characterization of a novel and ubiquitous marine invertebrate-associated Rickettsiales parasite, Candidatus Marinoinvertebrata rohwerii, gen. nov., sp. nov.</title>
        <authorList>
            <person name="Klinges J.G."/>
            <person name="Rosales S.M."/>
            <person name="Mcminds R."/>
            <person name="Shaver E.C."/>
            <person name="Shantz A."/>
            <person name="Peters E.C."/>
            <person name="Burkepile D.E."/>
            <person name="Silliman B.R."/>
            <person name="Vega Thurber R.L."/>
        </authorList>
    </citation>
    <scope>NUCLEOTIDE SEQUENCE [LARGE SCALE GENOMIC DNA]</scope>
    <source>
        <strain evidence="3">a_cerv_44</strain>
    </source>
</reference>
<feature type="transmembrane region" description="Helical" evidence="1">
    <location>
        <begin position="7"/>
        <end position="26"/>
    </location>
</feature>
<evidence type="ECO:0000256" key="1">
    <source>
        <dbReference type="HAMAP-Rule" id="MF_02088"/>
    </source>
</evidence>
<feature type="transmembrane region" description="Helical" evidence="1">
    <location>
        <begin position="155"/>
        <end position="175"/>
    </location>
</feature>
<keyword evidence="1" id="KW-1003">Cell membrane</keyword>
<dbReference type="PANTHER" id="PTHR34300">
    <property type="entry name" value="QUEUOSINE PRECURSOR TRANSPORTER-RELATED"/>
    <property type="match status" value="1"/>
</dbReference>
<comment type="similarity">
    <text evidence="1">Belongs to the vitamin uptake transporter (VUT/ECF) (TC 2.A.88) family. Q precursor transporter subfamily.</text>
</comment>
<feature type="transmembrane region" description="Helical" evidence="1">
    <location>
        <begin position="32"/>
        <end position="58"/>
    </location>
</feature>
<dbReference type="NCBIfam" id="TIGR00697">
    <property type="entry name" value="queuosine precursor transporter"/>
    <property type="match status" value="1"/>
</dbReference>
<keyword evidence="1" id="KW-1133">Transmembrane helix</keyword>
<dbReference type="EMBL" id="RXFM01000090">
    <property type="protein sequence ID" value="RST62997.1"/>
    <property type="molecule type" value="Genomic_DNA"/>
</dbReference>
<dbReference type="HAMAP" id="MF_02088">
    <property type="entry name" value="Q_prec_transport"/>
    <property type="match status" value="1"/>
</dbReference>
<keyword evidence="1" id="KW-0812">Transmembrane</keyword>
<comment type="subcellular location">
    <subcellularLocation>
        <location evidence="1">Cell inner membrane</location>
        <topology evidence="1">Multi-pass membrane protein</topology>
    </subcellularLocation>
</comment>
<name>A0A3R9ZJC6_9RICK</name>
<dbReference type="PANTHER" id="PTHR34300:SF2">
    <property type="entry name" value="QUEUOSINE PRECURSOR TRANSPORTER-RELATED"/>
    <property type="match status" value="1"/>
</dbReference>
<dbReference type="Proteomes" id="UP000279470">
    <property type="component" value="Unassembled WGS sequence"/>
</dbReference>
<gene>
    <name evidence="2" type="ORF">EIC27_05735</name>
</gene>
<dbReference type="OrthoDB" id="7065604at2"/>
<comment type="function">
    <text evidence="1">Involved in the import of queuosine (Q) precursors, required for Q precursor salvage.</text>
</comment>
<evidence type="ECO:0000313" key="2">
    <source>
        <dbReference type="EMBL" id="RST62997.1"/>
    </source>
</evidence>
<evidence type="ECO:0000313" key="3">
    <source>
        <dbReference type="Proteomes" id="UP000279470"/>
    </source>
</evidence>
<keyword evidence="3" id="KW-1185">Reference proteome</keyword>
<dbReference type="RefSeq" id="WP_126045133.1">
    <property type="nucleotide sequence ID" value="NZ_RXFM01000090.1"/>
</dbReference>
<organism evidence="2 3">
    <name type="scientific">Candidatus Aquarickettsia rohweri</name>
    <dbReference type="NCBI Taxonomy" id="2602574"/>
    <lineage>
        <taxon>Bacteria</taxon>
        <taxon>Pseudomonadati</taxon>
        <taxon>Pseudomonadota</taxon>
        <taxon>Alphaproteobacteria</taxon>
        <taxon>Rickettsiales</taxon>
        <taxon>Candidatus Midichloriaceae</taxon>
        <taxon>Candidatus Aquarickettsia</taxon>
    </lineage>
</organism>
<dbReference type="AlphaFoldDB" id="A0A3R9ZJC6"/>
<sequence>MTKSDKLYFALGCIFCTTVVTGNLIFQKFISINIPFIITLDISVGVLLYPVTFLISDLLTEFYGKQKAKFVIQITVLTSLIVMLLLFISIKLPAVSWSPLSDPEFKKTFNVYGLGSLASIIAIYIGQLTDIIIFSWLKSLTHSKHLWLRNNVSTIIAQFIDTSTVLIILCFFNIIDWQYFYSVFISSLIFKIIAALLDTPFCYLGHYLIHKLINKK</sequence>
<dbReference type="GO" id="GO:0022857">
    <property type="term" value="F:transmembrane transporter activity"/>
    <property type="evidence" value="ECO:0007669"/>
    <property type="project" value="UniProtKB-UniRule"/>
</dbReference>
<comment type="caution">
    <text evidence="2">The sequence shown here is derived from an EMBL/GenBank/DDBJ whole genome shotgun (WGS) entry which is preliminary data.</text>
</comment>
<proteinExistence type="inferred from homology"/>
<keyword evidence="1" id="KW-0472">Membrane</keyword>
<feature type="transmembrane region" description="Helical" evidence="1">
    <location>
        <begin position="70"/>
        <end position="90"/>
    </location>
</feature>
<feature type="transmembrane region" description="Helical" evidence="1">
    <location>
        <begin position="110"/>
        <end position="134"/>
    </location>
</feature>
<keyword evidence="1" id="KW-0813">Transport</keyword>
<dbReference type="GO" id="GO:0005886">
    <property type="term" value="C:plasma membrane"/>
    <property type="evidence" value="ECO:0007669"/>
    <property type="project" value="UniProtKB-SubCell"/>
</dbReference>
<feature type="transmembrane region" description="Helical" evidence="1">
    <location>
        <begin position="181"/>
        <end position="209"/>
    </location>
</feature>
<accession>A0A3R9ZJC6</accession>
<dbReference type="Pfam" id="PF02592">
    <property type="entry name" value="Vut_1"/>
    <property type="match status" value="1"/>
</dbReference>
<keyword evidence="1" id="KW-0997">Cell inner membrane</keyword>
<protein>
    <recommendedName>
        <fullName evidence="1">Probable queuosine precursor transporter</fullName>
        <shortName evidence="1">Q precursor transporter</shortName>
    </recommendedName>
</protein>